<dbReference type="SUPFAM" id="SSF53474">
    <property type="entry name" value="alpha/beta-Hydrolases"/>
    <property type="match status" value="1"/>
</dbReference>
<accession>A0A1S3H397</accession>
<feature type="chain" id="PRO_5014545697" evidence="3">
    <location>
        <begin position="24"/>
        <end position="668"/>
    </location>
</feature>
<reference evidence="8" key="1">
    <citation type="journal article" date="2015" name="Nat. Commun.">
        <title>The Lingula genome provides insights into brachiopod evolution and the origin of phosphate biomineralization.</title>
        <authorList>
            <person name="Luo Y.J."/>
            <person name="Takeuchi T."/>
            <person name="Koyanagi R."/>
            <person name="Yamada L."/>
            <person name="Kanda M."/>
            <person name="Khalturina M."/>
            <person name="Fujie M."/>
            <person name="Yamasaki S.I."/>
            <person name="Endo K."/>
            <person name="Satoh N."/>
        </authorList>
    </citation>
    <scope>NUCLEOTIDE SEQUENCE</scope>
</reference>
<dbReference type="InterPro" id="IPR051093">
    <property type="entry name" value="Neuroligin/BSAL"/>
</dbReference>
<name>A0A1S3H3D9_LINAN</name>
<feature type="domain" description="Carboxylesterase type B" evidence="4">
    <location>
        <begin position="50"/>
        <end position="608"/>
    </location>
</feature>
<keyword evidence="2" id="KW-0472">Membrane</keyword>
<dbReference type="KEGG" id="lak:106151663"/>
<evidence type="ECO:0000256" key="1">
    <source>
        <dbReference type="ARBA" id="ARBA00005964"/>
    </source>
</evidence>
<dbReference type="RefSeq" id="XP_013380467.1">
    <property type="nucleotide sequence ID" value="XM_013525013.2"/>
</dbReference>
<evidence type="ECO:0000313" key="8">
    <source>
        <dbReference type="RefSeq" id="XP_013380483.2"/>
    </source>
</evidence>
<dbReference type="Pfam" id="PF00135">
    <property type="entry name" value="COesterase"/>
    <property type="match status" value="1"/>
</dbReference>
<keyword evidence="3" id="KW-0732">Signal</keyword>
<dbReference type="GeneID" id="106151648"/>
<reference evidence="6 7" key="2">
    <citation type="submission" date="2025-04" db="UniProtKB">
        <authorList>
            <consortium name="RefSeq"/>
        </authorList>
    </citation>
    <scope>IDENTIFICATION</scope>
    <source>
        <tissue evidence="6 7">Gonads</tissue>
    </source>
</reference>
<evidence type="ECO:0000256" key="3">
    <source>
        <dbReference type="SAM" id="SignalP"/>
    </source>
</evidence>
<comment type="similarity">
    <text evidence="1">Belongs to the type-B carboxylesterase/lipase family.</text>
</comment>
<dbReference type="OrthoDB" id="408631at2759"/>
<dbReference type="ESTHER" id="linun-a0a1s3h3d9">
    <property type="family name" value="Gliotactin"/>
</dbReference>
<sequence length="668" mass="77440">MERDTSVLVVLLCLTLTIAVTSGQPLNWNQWSSWGNDPNPVTGNDFYYYQPEVQIKYGRVRGYSIQYRGHNWRYGYRKYVNVFLGVPYAKPPIGTLRFRPPEEPDKWMERDVERYKTWDATYYRPACPQPKNIVLQQHLPHHTNTSEDCLYMNIFTPNITYYPYYGKRWPVLVYIHGGEFTHGSAQMYPGTVLAQRQVVLVTFNYRLGPLGFLSTEDAKARGNYGMLDQVRALEFIRENIWYFYGDPNNVMIFGHDAGAVSVGLHLVSDKSRGRKLFTKAAAAGGADMVEWGVIEPKYRPREYAYELGYRLGCPVDHNDHHSLIQCLRYTKSWEEITLAGLNISKREWLPAGPWAPVVDGYDGFLTDTPRNLRERGAVAPVMFLAGLCLNEGSYLIPNISPTMGKGITETEFDMAVDDFLARRRIWDIERAREAVRFEYTYWTNPDNATARTQELMHLYGDLKYGAGLDYTLKNASNLNRTYFYVFQYRSEMETEPGWRGIPHGADIPYIFGFPHMNYTFANVSSIKINKLYDGYLDRNMSDFMITVYTEFARRGNTTPDLPEEGDIRRDHLRNITWLPVNPYNLTFLVIDEYPYHDVMYRQDEFAFWMYRFSEVVDLIPVFTTPWPTPAAFRDFQIATWGLVVFGILATLIIACLAVALIRARSKYV</sequence>
<dbReference type="AlphaFoldDB" id="A0A1S3H3D9"/>
<dbReference type="Proteomes" id="UP000085678">
    <property type="component" value="Unplaced"/>
</dbReference>
<dbReference type="KEGG" id="lak:106151648"/>
<evidence type="ECO:0000313" key="5">
    <source>
        <dbReference type="Proteomes" id="UP000085678"/>
    </source>
</evidence>
<evidence type="ECO:0000256" key="2">
    <source>
        <dbReference type="SAM" id="Phobius"/>
    </source>
</evidence>
<proteinExistence type="inferred from homology"/>
<evidence type="ECO:0000313" key="7">
    <source>
        <dbReference type="RefSeq" id="XP_013380475.1"/>
    </source>
</evidence>
<dbReference type="InterPro" id="IPR002018">
    <property type="entry name" value="CarbesteraseB"/>
</dbReference>
<dbReference type="PANTHER" id="PTHR43903">
    <property type="entry name" value="NEUROLIGIN"/>
    <property type="match status" value="1"/>
</dbReference>
<feature type="signal peptide" evidence="3">
    <location>
        <begin position="1"/>
        <end position="23"/>
    </location>
</feature>
<dbReference type="RefSeq" id="XP_013380483.2">
    <property type="nucleotide sequence ID" value="XM_013525029.2"/>
</dbReference>
<gene>
    <name evidence="6 7" type="primary">LOC106151648</name>
    <name evidence="8" type="synonym">LOC106151663</name>
</gene>
<dbReference type="RefSeq" id="XP_013380475.1">
    <property type="nucleotide sequence ID" value="XM_013525021.2"/>
</dbReference>
<evidence type="ECO:0000313" key="6">
    <source>
        <dbReference type="RefSeq" id="XP_013380467.1"/>
    </source>
</evidence>
<organism evidence="5 6">
    <name type="scientific">Lingula anatina</name>
    <name type="common">Brachiopod</name>
    <name type="synonym">Lingula unguis</name>
    <dbReference type="NCBI Taxonomy" id="7574"/>
    <lineage>
        <taxon>Eukaryota</taxon>
        <taxon>Metazoa</taxon>
        <taxon>Spiralia</taxon>
        <taxon>Lophotrochozoa</taxon>
        <taxon>Brachiopoda</taxon>
        <taxon>Linguliformea</taxon>
        <taxon>Lingulata</taxon>
        <taxon>Lingulida</taxon>
        <taxon>Linguloidea</taxon>
        <taxon>Lingulidae</taxon>
        <taxon>Lingula</taxon>
    </lineage>
</organism>
<protein>
    <submittedName>
        <fullName evidence="6 8">Cholinesterase 1-like</fullName>
    </submittedName>
    <submittedName>
        <fullName evidence="7">Cholinesterase 1-like isoform X2</fullName>
    </submittedName>
</protein>
<accession>A0A1S3H3D9</accession>
<evidence type="ECO:0000259" key="4">
    <source>
        <dbReference type="Pfam" id="PF00135"/>
    </source>
</evidence>
<dbReference type="InterPro" id="IPR029058">
    <property type="entry name" value="AB_hydrolase_fold"/>
</dbReference>
<feature type="transmembrane region" description="Helical" evidence="2">
    <location>
        <begin position="637"/>
        <end position="661"/>
    </location>
</feature>
<dbReference type="Gene3D" id="3.40.50.1820">
    <property type="entry name" value="alpha/beta hydrolase"/>
    <property type="match status" value="1"/>
</dbReference>
<keyword evidence="5" id="KW-1185">Reference proteome</keyword>
<keyword evidence="2" id="KW-1133">Transmembrane helix</keyword>
<keyword evidence="2" id="KW-0812">Transmembrane</keyword>